<organism evidence="1 2">
    <name type="scientific">Bionectria ochroleuca</name>
    <name type="common">Gliocladium roseum</name>
    <dbReference type="NCBI Taxonomy" id="29856"/>
    <lineage>
        <taxon>Eukaryota</taxon>
        <taxon>Fungi</taxon>
        <taxon>Dikarya</taxon>
        <taxon>Ascomycota</taxon>
        <taxon>Pezizomycotina</taxon>
        <taxon>Sordariomycetes</taxon>
        <taxon>Hypocreomycetidae</taxon>
        <taxon>Hypocreales</taxon>
        <taxon>Bionectriaceae</taxon>
        <taxon>Clonostachys</taxon>
    </lineage>
</organism>
<dbReference type="Proteomes" id="UP000616885">
    <property type="component" value="Unassembled WGS sequence"/>
</dbReference>
<name>A0A8H7TTF4_BIOOC</name>
<comment type="caution">
    <text evidence="1">The sequence shown here is derived from an EMBL/GenBank/DDBJ whole genome shotgun (WGS) entry which is preliminary data.</text>
</comment>
<reference evidence="1" key="1">
    <citation type="submission" date="2020-10" db="EMBL/GenBank/DDBJ databases">
        <title>High-Quality Genome Resource of Clonostachys rosea strain S41 by Oxford Nanopore Long-Read Sequencing.</title>
        <authorList>
            <person name="Wang H."/>
        </authorList>
    </citation>
    <scope>NUCLEOTIDE SEQUENCE</scope>
    <source>
        <strain evidence="1">S41</strain>
    </source>
</reference>
<evidence type="ECO:0000313" key="2">
    <source>
        <dbReference type="Proteomes" id="UP000616885"/>
    </source>
</evidence>
<accession>A0A8H7TTF4</accession>
<dbReference type="EMBL" id="JADCTT010000001">
    <property type="protein sequence ID" value="KAF9759274.1"/>
    <property type="molecule type" value="Genomic_DNA"/>
</dbReference>
<gene>
    <name evidence="1" type="ORF">IM811_000968</name>
</gene>
<protein>
    <submittedName>
        <fullName evidence="1">Uncharacterized protein</fullName>
    </submittedName>
</protein>
<proteinExistence type="predicted"/>
<sequence>MAGRHQALTARPAFWLVIISQYKQGPEQGRFILSRAWHPPAALKGACVYAMACTSCTVGHYHFSRFRQEPLPHRSLDYISGLGSLTILGKTLVAEDGPLGTSRTLLNHALAMLDID</sequence>
<evidence type="ECO:0000313" key="1">
    <source>
        <dbReference type="EMBL" id="KAF9759274.1"/>
    </source>
</evidence>
<dbReference type="AlphaFoldDB" id="A0A8H7TTF4"/>